<dbReference type="GO" id="GO:0005524">
    <property type="term" value="F:ATP binding"/>
    <property type="evidence" value="ECO:0007669"/>
    <property type="project" value="UniProtKB-KW"/>
</dbReference>
<dbReference type="InterPro" id="IPR036388">
    <property type="entry name" value="WH-like_DNA-bd_sf"/>
</dbReference>
<feature type="binding site" evidence="2">
    <location>
        <begin position="239"/>
        <end position="240"/>
    </location>
    <ligand>
        <name>ATP</name>
        <dbReference type="ChEBI" id="CHEBI:30616"/>
    </ligand>
</feature>
<dbReference type="RefSeq" id="WP_070100720.1">
    <property type="nucleotide sequence ID" value="NZ_CYYP01000003.1"/>
</dbReference>
<dbReference type="Gene3D" id="1.10.3290.10">
    <property type="entry name" value="Fido-like domain"/>
    <property type="match status" value="1"/>
</dbReference>
<evidence type="ECO:0000256" key="1">
    <source>
        <dbReference type="PIRSR" id="PIRSR640198-1"/>
    </source>
</evidence>
<evidence type="ECO:0000313" key="5">
    <source>
        <dbReference type="EMBL" id="CUN63059.1"/>
    </source>
</evidence>
<protein>
    <submittedName>
        <fullName evidence="5">Mobile mystery protein B</fullName>
    </submittedName>
</protein>
<evidence type="ECO:0000259" key="4">
    <source>
        <dbReference type="PROSITE" id="PS51459"/>
    </source>
</evidence>
<evidence type="ECO:0000256" key="3">
    <source>
        <dbReference type="PIRSR" id="PIRSR640198-3"/>
    </source>
</evidence>
<dbReference type="PANTHER" id="PTHR13504:SF38">
    <property type="entry name" value="FIDO DOMAIN-CONTAINING PROTEIN"/>
    <property type="match status" value="1"/>
</dbReference>
<reference evidence="5 6" key="1">
    <citation type="submission" date="2015-09" db="EMBL/GenBank/DDBJ databases">
        <authorList>
            <consortium name="Pathogen Informatics"/>
        </authorList>
    </citation>
    <scope>NUCLEOTIDE SEQUENCE [LARGE SCALE GENOMIC DNA]</scope>
    <source>
        <strain evidence="5 6">2789STDY5608823</strain>
    </source>
</reference>
<feature type="active site" evidence="1">
    <location>
        <position position="197"/>
    </location>
</feature>
<dbReference type="SUPFAM" id="SSF140931">
    <property type="entry name" value="Fic-like"/>
    <property type="match status" value="1"/>
</dbReference>
<dbReference type="InterPro" id="IPR003812">
    <property type="entry name" value="Fido"/>
</dbReference>
<name>A0A173YH02_9ACTN</name>
<dbReference type="Gene3D" id="1.10.10.10">
    <property type="entry name" value="Winged helix-like DNA-binding domain superfamily/Winged helix DNA-binding domain"/>
    <property type="match status" value="1"/>
</dbReference>
<keyword evidence="2" id="KW-0067">ATP-binding</keyword>
<dbReference type="EMBL" id="CYYP01000003">
    <property type="protein sequence ID" value="CUN63059.1"/>
    <property type="molecule type" value="Genomic_DNA"/>
</dbReference>
<feature type="domain" description="Fido" evidence="4">
    <location>
        <begin position="108"/>
        <end position="266"/>
    </location>
</feature>
<feature type="binding site" evidence="2">
    <location>
        <begin position="201"/>
        <end position="208"/>
    </location>
    <ligand>
        <name>ATP</name>
        <dbReference type="ChEBI" id="CHEBI:30616"/>
    </ligand>
</feature>
<dbReference type="Proteomes" id="UP000095468">
    <property type="component" value="Unassembled WGS sequence"/>
</dbReference>
<accession>A0A173YH02</accession>
<sequence length="410" mass="45957">MRQFDYTTVPAELEATPITNLLLSIREHKGRQLALSQVKPELLSSLMEEAKIQSTRSSNGLEGIVTTQNRLKAIMAYSAKPSSRAEEEIAGYRDALSLIHEQHDFIPVTPSVILQLHRDLMAHTAISYGGHWKDSDNEIVSIDNQGNRFVRFRPPSALATPGLIEEACRSLNDALSRQVCDPLLISFRFIFDFVSIHPFNDGNGRMSRLLTTLLLEKTGYDAARYISIERLIEDNKALYYNALAASSTGWNENQNTEVPFIRFMLGTTLAAYRQLEQRTLIESSTRPMSKQARIAVLFQQRPGVIKKSDIRSSCPDISEVTVKRTLGQLVSCSAIEKTGAGRSTGYILKDVHALELFLQATIPDGEAAITKEAPKDKLLERVNHAEDESREGLYEDYDSFSRDIKTKYGV</sequence>
<dbReference type="PANTHER" id="PTHR13504">
    <property type="entry name" value="FIDO DOMAIN-CONTAINING PROTEIN DDB_G0283145"/>
    <property type="match status" value="1"/>
</dbReference>
<dbReference type="PROSITE" id="PS51459">
    <property type="entry name" value="FIDO"/>
    <property type="match status" value="1"/>
</dbReference>
<feature type="site" description="Important for autoinhibition of adenylyltransferase activity" evidence="3">
    <location>
        <position position="62"/>
    </location>
</feature>
<proteinExistence type="predicted"/>
<keyword evidence="2" id="KW-0547">Nucleotide-binding</keyword>
<evidence type="ECO:0000256" key="2">
    <source>
        <dbReference type="PIRSR" id="PIRSR640198-2"/>
    </source>
</evidence>
<evidence type="ECO:0000313" key="6">
    <source>
        <dbReference type="Proteomes" id="UP000095468"/>
    </source>
</evidence>
<dbReference type="InterPro" id="IPR040198">
    <property type="entry name" value="Fido_containing"/>
</dbReference>
<dbReference type="InterPro" id="IPR036597">
    <property type="entry name" value="Fido-like_dom_sf"/>
</dbReference>
<dbReference type="Pfam" id="PF02661">
    <property type="entry name" value="Fic"/>
    <property type="match status" value="1"/>
</dbReference>
<dbReference type="AlphaFoldDB" id="A0A173YH02"/>
<gene>
    <name evidence="5" type="ORF">ERS852381_00463</name>
</gene>
<organism evidence="5 6">
    <name type="scientific">Collinsella aerofaciens</name>
    <dbReference type="NCBI Taxonomy" id="74426"/>
    <lineage>
        <taxon>Bacteria</taxon>
        <taxon>Bacillati</taxon>
        <taxon>Actinomycetota</taxon>
        <taxon>Coriobacteriia</taxon>
        <taxon>Coriobacteriales</taxon>
        <taxon>Coriobacteriaceae</taxon>
        <taxon>Collinsella</taxon>
    </lineage>
</organism>